<dbReference type="PANTHER" id="PTHR38847:SF1">
    <property type="entry name" value="PSEUDOURIDINE SYNTHASE RSUA_RLUA-LIKE DOMAIN-CONTAINING PROTEIN"/>
    <property type="match status" value="1"/>
</dbReference>
<evidence type="ECO:0000313" key="2">
    <source>
        <dbReference type="EMBL" id="GGK41265.1"/>
    </source>
</evidence>
<keyword evidence="1" id="KW-0732">Signal</keyword>
<dbReference type="InterPro" id="IPR025649">
    <property type="entry name" value="DUF4360"/>
</dbReference>
<dbReference type="AlphaFoldDB" id="A0A8J3FLD9"/>
<keyword evidence="3" id="KW-1185">Reference proteome</keyword>
<protein>
    <recommendedName>
        <fullName evidence="4">Secreted protein</fullName>
    </recommendedName>
</protein>
<feature type="chain" id="PRO_5039678702" description="Secreted protein" evidence="1">
    <location>
        <begin position="27"/>
        <end position="212"/>
    </location>
</feature>
<accession>A0A8J3FLD9</accession>
<sequence length="212" mass="22578">MNPIQIAALGAATALASAALAVPAHAAAAEDPPEVVVSEVVANGTGCGADARPLVHLENRSRRLTIEYPALYTQAGQVPQDNGTRPWVPRANRNCQVNLKLSYPAGWTFAVTRVGGMGYADLAERTTAKSIGTYYFAGMTETGEFQSALTGPLTDTYSYLDGVGSPNWSECGKTRALNVNARIQVDASKADRQSLSEMTLDATVANLEWRRC</sequence>
<name>A0A8J3FLD9_9ACTN</name>
<evidence type="ECO:0000256" key="1">
    <source>
        <dbReference type="SAM" id="SignalP"/>
    </source>
</evidence>
<evidence type="ECO:0008006" key="4">
    <source>
        <dbReference type="Google" id="ProtNLM"/>
    </source>
</evidence>
<comment type="caution">
    <text evidence="2">The sequence shown here is derived from an EMBL/GenBank/DDBJ whole genome shotgun (WGS) entry which is preliminary data.</text>
</comment>
<dbReference type="EMBL" id="BMQC01000019">
    <property type="protein sequence ID" value="GGK41265.1"/>
    <property type="molecule type" value="Genomic_DNA"/>
</dbReference>
<reference evidence="2" key="1">
    <citation type="journal article" date="2014" name="Int. J. Syst. Evol. Microbiol.">
        <title>Complete genome sequence of Corynebacterium casei LMG S-19264T (=DSM 44701T), isolated from a smear-ripened cheese.</title>
        <authorList>
            <consortium name="US DOE Joint Genome Institute (JGI-PGF)"/>
            <person name="Walter F."/>
            <person name="Albersmeier A."/>
            <person name="Kalinowski J."/>
            <person name="Ruckert C."/>
        </authorList>
    </citation>
    <scope>NUCLEOTIDE SEQUENCE</scope>
    <source>
        <strain evidence="2">JCM 3091</strain>
    </source>
</reference>
<dbReference type="Pfam" id="PF14273">
    <property type="entry name" value="DUF4360"/>
    <property type="match status" value="1"/>
</dbReference>
<dbReference type="Proteomes" id="UP000662200">
    <property type="component" value="Unassembled WGS sequence"/>
</dbReference>
<organism evidence="2 3">
    <name type="scientific">Pilimelia terevasa</name>
    <dbReference type="NCBI Taxonomy" id="53372"/>
    <lineage>
        <taxon>Bacteria</taxon>
        <taxon>Bacillati</taxon>
        <taxon>Actinomycetota</taxon>
        <taxon>Actinomycetes</taxon>
        <taxon>Micromonosporales</taxon>
        <taxon>Micromonosporaceae</taxon>
        <taxon>Pilimelia</taxon>
    </lineage>
</organism>
<evidence type="ECO:0000313" key="3">
    <source>
        <dbReference type="Proteomes" id="UP000662200"/>
    </source>
</evidence>
<proteinExistence type="predicted"/>
<reference evidence="2" key="2">
    <citation type="submission" date="2020-09" db="EMBL/GenBank/DDBJ databases">
        <authorList>
            <person name="Sun Q."/>
            <person name="Ohkuma M."/>
        </authorList>
    </citation>
    <scope>NUCLEOTIDE SEQUENCE</scope>
    <source>
        <strain evidence="2">JCM 3091</strain>
    </source>
</reference>
<gene>
    <name evidence="2" type="ORF">GCM10010124_37650</name>
</gene>
<feature type="signal peptide" evidence="1">
    <location>
        <begin position="1"/>
        <end position="26"/>
    </location>
</feature>
<dbReference type="PANTHER" id="PTHR38847">
    <property type="match status" value="1"/>
</dbReference>
<dbReference type="RefSeq" id="WP_189115680.1">
    <property type="nucleotide sequence ID" value="NZ_BMQC01000019.1"/>
</dbReference>